<dbReference type="RefSeq" id="WP_133978013.1">
    <property type="nucleotide sequence ID" value="NZ_SOCE01000001.1"/>
</dbReference>
<dbReference type="AlphaFoldDB" id="A0A4R7T9M6"/>
<protein>
    <submittedName>
        <fullName evidence="2">Uncharacterized protein YbjT (DUF2867 family)</fullName>
    </submittedName>
</protein>
<proteinExistence type="predicted"/>
<keyword evidence="3" id="KW-1185">Reference proteome</keyword>
<dbReference type="PANTHER" id="PTHR43162">
    <property type="match status" value="1"/>
</dbReference>
<dbReference type="EMBL" id="SOCE01000001">
    <property type="protein sequence ID" value="TDU88379.1"/>
    <property type="molecule type" value="Genomic_DNA"/>
</dbReference>
<evidence type="ECO:0000259" key="1">
    <source>
        <dbReference type="Pfam" id="PF05368"/>
    </source>
</evidence>
<sequence length="283" mass="30291">MSVLVTGASGRVGQHVLAELTRSGVAVRAASHGAPPPGCDSVPFSFTDSATWDGATRGATAMFVIRPPQIGNVKRDMLPALAAARRNGVRRMVLLSLQGAEHNRAVPHYALEQWLRASGLEWTFVRAGFFMQNLSTTHAAEIRDLGRIIVPAGRGRTSFVDARDVASVAVSALTGGDLVDRAVTPTGPEALTYHQVADILSAELGRPVRYANPGPVAFWRHRRSCGTPRTEAAVMLALYSACRFNLAGTTTGDVAAVLGRPPITFAEFAHHERNAWQSCESKL</sequence>
<evidence type="ECO:0000313" key="2">
    <source>
        <dbReference type="EMBL" id="TDU88379.1"/>
    </source>
</evidence>
<dbReference type="Pfam" id="PF05368">
    <property type="entry name" value="NmrA"/>
    <property type="match status" value="1"/>
</dbReference>
<gene>
    <name evidence="2" type="ORF">EV138_1923</name>
</gene>
<comment type="caution">
    <text evidence="2">The sequence shown here is derived from an EMBL/GenBank/DDBJ whole genome shotgun (WGS) entry which is preliminary data.</text>
</comment>
<dbReference type="Proteomes" id="UP000295151">
    <property type="component" value="Unassembled WGS sequence"/>
</dbReference>
<dbReference type="Gene3D" id="3.90.25.10">
    <property type="entry name" value="UDP-galactose 4-epimerase, domain 1"/>
    <property type="match status" value="1"/>
</dbReference>
<accession>A0A4R7T9M6</accession>
<dbReference type="OrthoDB" id="3243290at2"/>
<name>A0A4R7T9M6_9ACTN</name>
<dbReference type="InterPro" id="IPR036291">
    <property type="entry name" value="NAD(P)-bd_dom_sf"/>
</dbReference>
<evidence type="ECO:0000313" key="3">
    <source>
        <dbReference type="Proteomes" id="UP000295151"/>
    </source>
</evidence>
<dbReference type="InterPro" id="IPR051604">
    <property type="entry name" value="Ergot_Alk_Oxidoreductase"/>
</dbReference>
<dbReference type="InterPro" id="IPR008030">
    <property type="entry name" value="NmrA-like"/>
</dbReference>
<dbReference type="SUPFAM" id="SSF51735">
    <property type="entry name" value="NAD(P)-binding Rossmann-fold domains"/>
    <property type="match status" value="1"/>
</dbReference>
<organism evidence="2 3">
    <name type="scientific">Kribbella voronezhensis</name>
    <dbReference type="NCBI Taxonomy" id="2512212"/>
    <lineage>
        <taxon>Bacteria</taxon>
        <taxon>Bacillati</taxon>
        <taxon>Actinomycetota</taxon>
        <taxon>Actinomycetes</taxon>
        <taxon>Propionibacteriales</taxon>
        <taxon>Kribbellaceae</taxon>
        <taxon>Kribbella</taxon>
    </lineage>
</organism>
<dbReference type="PANTHER" id="PTHR43162:SF1">
    <property type="entry name" value="PRESTALK A DIFFERENTIATION PROTEIN A"/>
    <property type="match status" value="1"/>
</dbReference>
<feature type="domain" description="NmrA-like" evidence="1">
    <location>
        <begin position="3"/>
        <end position="211"/>
    </location>
</feature>
<reference evidence="2 3" key="1">
    <citation type="submission" date="2019-03" db="EMBL/GenBank/DDBJ databases">
        <title>Genomic Encyclopedia of Type Strains, Phase III (KMG-III): the genomes of soil and plant-associated and newly described type strains.</title>
        <authorList>
            <person name="Whitman W."/>
        </authorList>
    </citation>
    <scope>NUCLEOTIDE SEQUENCE [LARGE SCALE GENOMIC DNA]</scope>
    <source>
        <strain evidence="2 3">VKM Ac-2575</strain>
    </source>
</reference>
<dbReference type="Gene3D" id="3.40.50.720">
    <property type="entry name" value="NAD(P)-binding Rossmann-like Domain"/>
    <property type="match status" value="1"/>
</dbReference>